<protein>
    <submittedName>
        <fullName evidence="2">Uncharacterized protein</fullName>
    </submittedName>
</protein>
<proteinExistence type="predicted"/>
<reference evidence="2" key="1">
    <citation type="journal article" date="2020" name="Stud. Mycol.">
        <title>101 Dothideomycetes genomes: a test case for predicting lifestyles and emergence of pathogens.</title>
        <authorList>
            <person name="Haridas S."/>
            <person name="Albert R."/>
            <person name="Binder M."/>
            <person name="Bloem J."/>
            <person name="Labutti K."/>
            <person name="Salamov A."/>
            <person name="Andreopoulos B."/>
            <person name="Baker S."/>
            <person name="Barry K."/>
            <person name="Bills G."/>
            <person name="Bluhm B."/>
            <person name="Cannon C."/>
            <person name="Castanera R."/>
            <person name="Culley D."/>
            <person name="Daum C."/>
            <person name="Ezra D."/>
            <person name="Gonzalez J."/>
            <person name="Henrissat B."/>
            <person name="Kuo A."/>
            <person name="Liang C."/>
            <person name="Lipzen A."/>
            <person name="Lutzoni F."/>
            <person name="Magnuson J."/>
            <person name="Mondo S."/>
            <person name="Nolan M."/>
            <person name="Ohm R."/>
            <person name="Pangilinan J."/>
            <person name="Park H.-J."/>
            <person name="Ramirez L."/>
            <person name="Alfaro M."/>
            <person name="Sun H."/>
            <person name="Tritt A."/>
            <person name="Yoshinaga Y."/>
            <person name="Zwiers L.-H."/>
            <person name="Turgeon B."/>
            <person name="Goodwin S."/>
            <person name="Spatafora J."/>
            <person name="Crous P."/>
            <person name="Grigoriev I."/>
        </authorList>
    </citation>
    <scope>NUCLEOTIDE SEQUENCE</scope>
    <source>
        <strain evidence="2">CBS 123094</strain>
    </source>
</reference>
<keyword evidence="3" id="KW-1185">Reference proteome</keyword>
<gene>
    <name evidence="2" type="ORF">P154DRAFT_621135</name>
</gene>
<evidence type="ECO:0000256" key="1">
    <source>
        <dbReference type="SAM" id="MobiDB-lite"/>
    </source>
</evidence>
<organism evidence="2 3">
    <name type="scientific">Amniculicola lignicola CBS 123094</name>
    <dbReference type="NCBI Taxonomy" id="1392246"/>
    <lineage>
        <taxon>Eukaryota</taxon>
        <taxon>Fungi</taxon>
        <taxon>Dikarya</taxon>
        <taxon>Ascomycota</taxon>
        <taxon>Pezizomycotina</taxon>
        <taxon>Dothideomycetes</taxon>
        <taxon>Pleosporomycetidae</taxon>
        <taxon>Pleosporales</taxon>
        <taxon>Amniculicolaceae</taxon>
        <taxon>Amniculicola</taxon>
    </lineage>
</organism>
<accession>A0A6A5WCA9</accession>
<feature type="compositionally biased region" description="Pro residues" evidence="1">
    <location>
        <begin position="108"/>
        <end position="118"/>
    </location>
</feature>
<evidence type="ECO:0000313" key="2">
    <source>
        <dbReference type="EMBL" id="KAF1999067.1"/>
    </source>
</evidence>
<name>A0A6A5WCA9_9PLEO</name>
<feature type="compositionally biased region" description="Low complexity" evidence="1">
    <location>
        <begin position="95"/>
        <end position="107"/>
    </location>
</feature>
<sequence length="133" mass="14749">MFTSKRPLSTDATVDDAKDAAALVGPEHAIHWARFYWVSKKHTSDLKQKTWAELKRNTEEVDQLVAKIQADTKVNIPDEVIKWRVANIFKNTKKQTTGQTAASGSTGLPPPPPPPPSTGPASKRDMYDPVRDI</sequence>
<feature type="region of interest" description="Disordered" evidence="1">
    <location>
        <begin position="92"/>
        <end position="133"/>
    </location>
</feature>
<evidence type="ECO:0000313" key="3">
    <source>
        <dbReference type="Proteomes" id="UP000799779"/>
    </source>
</evidence>
<feature type="compositionally biased region" description="Basic and acidic residues" evidence="1">
    <location>
        <begin position="122"/>
        <end position="133"/>
    </location>
</feature>
<dbReference type="EMBL" id="ML977598">
    <property type="protein sequence ID" value="KAF1999067.1"/>
    <property type="molecule type" value="Genomic_DNA"/>
</dbReference>
<dbReference type="Proteomes" id="UP000799779">
    <property type="component" value="Unassembled WGS sequence"/>
</dbReference>
<dbReference type="AlphaFoldDB" id="A0A6A5WCA9"/>